<dbReference type="SUPFAM" id="SSF55874">
    <property type="entry name" value="ATPase domain of HSP90 chaperone/DNA topoisomerase II/histidine kinase"/>
    <property type="match status" value="1"/>
</dbReference>
<proteinExistence type="predicted"/>
<evidence type="ECO:0000313" key="1">
    <source>
        <dbReference type="EMBL" id="OEK57698.1"/>
    </source>
</evidence>
<organism evidence="1 2">
    <name type="scientific">Staphylococcus equorum</name>
    <dbReference type="NCBI Taxonomy" id="246432"/>
    <lineage>
        <taxon>Bacteria</taxon>
        <taxon>Bacillati</taxon>
        <taxon>Bacillota</taxon>
        <taxon>Bacilli</taxon>
        <taxon>Bacillales</taxon>
        <taxon>Staphylococcaceae</taxon>
        <taxon>Staphylococcus</taxon>
    </lineage>
</organism>
<dbReference type="AlphaFoldDB" id="A0AAP7IDG8"/>
<protein>
    <submittedName>
        <fullName evidence="1">Uncharacterized protein</fullName>
    </submittedName>
</protein>
<comment type="caution">
    <text evidence="1">The sequence shown here is derived from an EMBL/GenBank/DDBJ whole genome shotgun (WGS) entry which is preliminary data.</text>
</comment>
<evidence type="ECO:0000313" key="2">
    <source>
        <dbReference type="Proteomes" id="UP000095464"/>
    </source>
</evidence>
<accession>A0AAP7IDG8</accession>
<dbReference type="EMBL" id="LNPX01000020">
    <property type="protein sequence ID" value="OEK57698.1"/>
    <property type="molecule type" value="Genomic_DNA"/>
</dbReference>
<name>A0AAP7IDG8_9STAP</name>
<dbReference type="Pfam" id="PF13589">
    <property type="entry name" value="HATPase_c_3"/>
    <property type="match status" value="1"/>
</dbReference>
<dbReference type="RefSeq" id="WP_069827527.1">
    <property type="nucleotide sequence ID" value="NZ_JARGCI010000009.1"/>
</dbReference>
<dbReference type="Proteomes" id="UP000095464">
    <property type="component" value="Unassembled WGS sequence"/>
</dbReference>
<gene>
    <name evidence="1" type="ORF">ASS94_05340</name>
</gene>
<reference evidence="2" key="1">
    <citation type="submission" date="2015-11" db="EMBL/GenBank/DDBJ databases">
        <title>Genomic diversity of Staphylococcus saprophyticus strains from urinary tract infections, animal surfaces, and fermented foods.</title>
        <authorList>
            <person name="Wolfe B.E."/>
        </authorList>
    </citation>
    <scope>NUCLEOTIDE SEQUENCE [LARGE SCALE GENOMIC DNA]</scope>
    <source>
        <strain evidence="2">738_7</strain>
    </source>
</reference>
<sequence>MTSSDEINFLQPGISEIRKSIKGIDDSYNNEWDILAELLQNSVDAVRLKYNESEDEEYKGIINIYINSEKNMISIEDNGIGIGPKELPNLLKPFSSGKEIEPKTVGEKGVGLTFALFSSNQFEIKTGNKDGSRTAVVKDALNWKGGVDNKNLTMSVDDSDEKVNGTIITLSYMKDLEIFDLSNEQMKYLIRTKTAIGNTEKIWKDDIDITVNYEFIDNQYICHKDELPFEYFNIIDKVSANEKISLEEFYEYSNDAMRSDRDKRTVLKDKIVYKKDTLKHSGNRLINYIAYFIPSRNAWETLNVTFGLLPQDIDDESLNDHLEKYYYARLDSGIYTAVKGMPTGIGLNHPSTGNAGYWPNMFILFQDDKLSFDIGRKSIHGSQQNILKKHAKNIFNEFTKVMSRYGARSFSSEEGNWDRDNIFESVNAMRMLDKNFKKNTVFEKIPNKQEAQVSAMFYEQIGRGKIKGLTLYTTGYKGKYDLYGRIKNKGNVVIEFKSELRNIHKDFSDEQKLFDEIDCIVCWDVTEADKDKFHELGVSITKIKTSNRFSSTTETLPNATHKLELSGFTKPIYVIDMKIILNELATYKKTRRISAIF</sequence>
<dbReference type="InterPro" id="IPR036890">
    <property type="entry name" value="HATPase_C_sf"/>
</dbReference>
<dbReference type="Gene3D" id="3.30.565.10">
    <property type="entry name" value="Histidine kinase-like ATPase, C-terminal domain"/>
    <property type="match status" value="1"/>
</dbReference>